<feature type="compositionally biased region" description="Basic and acidic residues" evidence="2">
    <location>
        <begin position="462"/>
        <end position="471"/>
    </location>
</feature>
<feature type="region of interest" description="Disordered" evidence="2">
    <location>
        <begin position="1"/>
        <end position="93"/>
    </location>
</feature>
<keyword evidence="3" id="KW-0812">Transmembrane</keyword>
<proteinExistence type="predicted"/>
<feature type="compositionally biased region" description="Polar residues" evidence="2">
    <location>
        <begin position="235"/>
        <end position="256"/>
    </location>
</feature>
<comment type="caution">
    <text evidence="4">The sequence shown here is derived from an EMBL/GenBank/DDBJ whole genome shotgun (WGS) entry which is preliminary data.</text>
</comment>
<sequence length="544" mass="60944">MTPRGKSSSSGSGDAPLHTLQQQIERPRASSSDAKLPSSESLVRCTSDTTSNKGISQRRQLQTITSGIALDDMKSPSKSLPPLSPSKGNHSPQCPYYGSPFVRRKSLDSDQQLRRSPPQVQQYHQHCAGQQLPPCVPNINSDVQGLHRSLNSHSSYDNKQAFIQQLRAEGHRSNAECDSDSAVESLVFHYNPGVEVPPAEYALPASILKVYGVDCECDKDIMPTAPPLMPDRLMSSLTNDGSDNDDNYLSGTALPNSSLETLSTNRYELLPPDKMDPQVILPYHERKRLTEIKEKQEKKMARNKLKLLTKSKGAKTEKTPLNESSTKYNYDTNQAPAFKLFDQLTALIVGKRAEDPKQKQYGSIEDASKQYIDKGKDFIQRTQKERSKFREQCKSDELNNVTIPVSTLHGMGHSRAKMSSLSNALDSIADCSDDDEEDTYSSDEETGSSYYDSESYSNTTESTKKVWKHGDPSITSKKASKRDRIMERERLLQEEYEFKLRRLKKENELLAKKFRLFVLVAVAFILVAALSFALLLCIKMLLLA</sequence>
<dbReference type="Proteomes" id="UP001530400">
    <property type="component" value="Unassembled WGS sequence"/>
</dbReference>
<protein>
    <submittedName>
        <fullName evidence="4">Uncharacterized protein</fullName>
    </submittedName>
</protein>
<organism evidence="4 5">
    <name type="scientific">Cyclotella atomus</name>
    <dbReference type="NCBI Taxonomy" id="382360"/>
    <lineage>
        <taxon>Eukaryota</taxon>
        <taxon>Sar</taxon>
        <taxon>Stramenopiles</taxon>
        <taxon>Ochrophyta</taxon>
        <taxon>Bacillariophyta</taxon>
        <taxon>Coscinodiscophyceae</taxon>
        <taxon>Thalassiosirophycidae</taxon>
        <taxon>Stephanodiscales</taxon>
        <taxon>Stephanodiscaceae</taxon>
        <taxon>Cyclotella</taxon>
    </lineage>
</organism>
<dbReference type="AlphaFoldDB" id="A0ABD3NC49"/>
<name>A0ABD3NC49_9STRA</name>
<feature type="region of interest" description="Disordered" evidence="2">
    <location>
        <begin position="432"/>
        <end position="456"/>
    </location>
</feature>
<feature type="coiled-coil region" evidence="1">
    <location>
        <begin position="486"/>
        <end position="513"/>
    </location>
</feature>
<reference evidence="4 5" key="1">
    <citation type="submission" date="2024-10" db="EMBL/GenBank/DDBJ databases">
        <title>Updated reference genomes for cyclostephanoid diatoms.</title>
        <authorList>
            <person name="Roberts W.R."/>
            <person name="Alverson A.J."/>
        </authorList>
    </citation>
    <scope>NUCLEOTIDE SEQUENCE [LARGE SCALE GENOMIC DNA]</scope>
    <source>
        <strain evidence="4 5">AJA010-31</strain>
    </source>
</reference>
<feature type="region of interest" description="Disordered" evidence="2">
    <location>
        <begin position="234"/>
        <end position="256"/>
    </location>
</feature>
<feature type="transmembrane region" description="Helical" evidence="3">
    <location>
        <begin position="514"/>
        <end position="542"/>
    </location>
</feature>
<evidence type="ECO:0000256" key="2">
    <source>
        <dbReference type="SAM" id="MobiDB-lite"/>
    </source>
</evidence>
<keyword evidence="1" id="KW-0175">Coiled coil</keyword>
<gene>
    <name evidence="4" type="ORF">ACHAWO_006311</name>
</gene>
<evidence type="ECO:0000256" key="3">
    <source>
        <dbReference type="SAM" id="Phobius"/>
    </source>
</evidence>
<dbReference type="EMBL" id="JALLPJ020001243">
    <property type="protein sequence ID" value="KAL3773189.1"/>
    <property type="molecule type" value="Genomic_DNA"/>
</dbReference>
<feature type="compositionally biased region" description="Polar residues" evidence="2">
    <location>
        <begin position="19"/>
        <end position="66"/>
    </location>
</feature>
<feature type="region of interest" description="Disordered" evidence="2">
    <location>
        <begin position="461"/>
        <end position="480"/>
    </location>
</feature>
<keyword evidence="3" id="KW-1133">Transmembrane helix</keyword>
<feature type="compositionally biased region" description="Low complexity" evidence="2">
    <location>
        <begin position="76"/>
        <end position="87"/>
    </location>
</feature>
<evidence type="ECO:0000256" key="1">
    <source>
        <dbReference type="SAM" id="Coils"/>
    </source>
</evidence>
<accession>A0ABD3NC49</accession>
<keyword evidence="5" id="KW-1185">Reference proteome</keyword>
<evidence type="ECO:0000313" key="4">
    <source>
        <dbReference type="EMBL" id="KAL3773189.1"/>
    </source>
</evidence>
<feature type="compositionally biased region" description="Acidic residues" evidence="2">
    <location>
        <begin position="432"/>
        <end position="446"/>
    </location>
</feature>
<keyword evidence="3" id="KW-0472">Membrane</keyword>
<feature type="compositionally biased region" description="Polar residues" evidence="2">
    <location>
        <begin position="1"/>
        <end position="12"/>
    </location>
</feature>
<evidence type="ECO:0000313" key="5">
    <source>
        <dbReference type="Proteomes" id="UP001530400"/>
    </source>
</evidence>
<feature type="compositionally biased region" description="Low complexity" evidence="2">
    <location>
        <begin position="447"/>
        <end position="456"/>
    </location>
</feature>